<name>A0ABV8IC52_9ACTN</name>
<gene>
    <name evidence="10" type="ORF">ACFOWE_26090</name>
</gene>
<dbReference type="Gene3D" id="3.90.226.10">
    <property type="entry name" value="2-enoyl-CoA Hydratase, Chain A, domain 1"/>
    <property type="match status" value="1"/>
</dbReference>
<evidence type="ECO:0000256" key="5">
    <source>
        <dbReference type="ARBA" id="ARBA00022801"/>
    </source>
</evidence>
<comment type="caution">
    <text evidence="10">The sequence shown here is derived from an EMBL/GenBank/DDBJ whole genome shotgun (WGS) entry which is preliminary data.</text>
</comment>
<dbReference type="Gene3D" id="2.130.10.10">
    <property type="entry name" value="YVTN repeat-like/Quinoprotein amine dehydrogenase"/>
    <property type="match status" value="1"/>
</dbReference>
<dbReference type="PANTHER" id="PTHR43253">
    <property type="entry name" value="TRICORN PROTEASE HOMOLOG 2-RELATED"/>
    <property type="match status" value="1"/>
</dbReference>
<dbReference type="Pfam" id="PF14685">
    <property type="entry name" value="PDZ_Tricorn"/>
    <property type="match status" value="1"/>
</dbReference>
<evidence type="ECO:0000256" key="8">
    <source>
        <dbReference type="SAM" id="MobiDB-lite"/>
    </source>
</evidence>
<dbReference type="InterPro" id="IPR029045">
    <property type="entry name" value="ClpP/crotonase-like_dom_sf"/>
</dbReference>
<keyword evidence="5 7" id="KW-0378">Hydrolase</keyword>
<dbReference type="Pfam" id="PF03572">
    <property type="entry name" value="Peptidase_S41"/>
    <property type="match status" value="1"/>
</dbReference>
<dbReference type="InterPro" id="IPR012393">
    <property type="entry name" value="Tricorn_protease"/>
</dbReference>
<dbReference type="InterPro" id="IPR029414">
    <property type="entry name" value="Tricorn_PDZ"/>
</dbReference>
<dbReference type="EC" id="3.4.21.-" evidence="7"/>
<evidence type="ECO:0000256" key="7">
    <source>
        <dbReference type="PIRNR" id="PIRNR036421"/>
    </source>
</evidence>
<dbReference type="CDD" id="cd07562">
    <property type="entry name" value="Peptidase_S41_TRI"/>
    <property type="match status" value="1"/>
</dbReference>
<evidence type="ECO:0000256" key="4">
    <source>
        <dbReference type="ARBA" id="ARBA00022670"/>
    </source>
</evidence>
<dbReference type="SMART" id="SM00245">
    <property type="entry name" value="TSPc"/>
    <property type="match status" value="1"/>
</dbReference>
<dbReference type="Pfam" id="PF26549">
    <property type="entry name" value="Tricorn_N"/>
    <property type="match status" value="1"/>
</dbReference>
<dbReference type="Gene3D" id="2.30.42.10">
    <property type="match status" value="1"/>
</dbReference>
<dbReference type="SUPFAM" id="SSF69304">
    <property type="entry name" value="Tricorn protease N-terminal domain"/>
    <property type="match status" value="1"/>
</dbReference>
<keyword evidence="3 7" id="KW-0963">Cytoplasm</keyword>
<comment type="subcellular location">
    <subcellularLocation>
        <location evidence="1 7">Cytoplasm</location>
    </subcellularLocation>
</comment>
<proteinExistence type="inferred from homology"/>
<comment type="function">
    <text evidence="7">Degrades oligopeptides.</text>
</comment>
<dbReference type="Pfam" id="PF14684">
    <property type="entry name" value="Tricorn_C1"/>
    <property type="match status" value="1"/>
</dbReference>
<accession>A0ABV8IC52</accession>
<reference evidence="11" key="1">
    <citation type="journal article" date="2019" name="Int. J. Syst. Evol. Microbiol.">
        <title>The Global Catalogue of Microorganisms (GCM) 10K type strain sequencing project: providing services to taxonomists for standard genome sequencing and annotation.</title>
        <authorList>
            <consortium name="The Broad Institute Genomics Platform"/>
            <consortium name="The Broad Institute Genome Sequencing Center for Infectious Disease"/>
            <person name="Wu L."/>
            <person name="Ma J."/>
        </authorList>
    </citation>
    <scope>NUCLEOTIDE SEQUENCE [LARGE SCALE GENOMIC DNA]</scope>
    <source>
        <strain evidence="11">TBRC 4489</strain>
    </source>
</reference>
<keyword evidence="4 7" id="KW-0645">Protease</keyword>
<evidence type="ECO:0000256" key="2">
    <source>
        <dbReference type="ARBA" id="ARBA00008524"/>
    </source>
</evidence>
<evidence type="ECO:0000256" key="3">
    <source>
        <dbReference type="ARBA" id="ARBA00022490"/>
    </source>
</evidence>
<feature type="domain" description="Tail specific protease" evidence="9">
    <location>
        <begin position="799"/>
        <end position="1002"/>
    </location>
</feature>
<keyword evidence="11" id="KW-1185">Reference proteome</keyword>
<dbReference type="SUPFAM" id="SSF82171">
    <property type="entry name" value="DPP6 N-terminal domain-like"/>
    <property type="match status" value="1"/>
</dbReference>
<sequence length="1058" mass="116328">MSAYLRFPTIFGDAVAFAAEDDLWMVPATGGRAFRLTAGVAEAGYPRFSPRGDRLAFAGREEGPEEVYVMPADGGSARRVTYHGTRSTVTGWDPDGAIVYASDAGQPFHGQKWLHRVLPRRAPERLPYGPAGSISYGPQIVLGRNTADPARWKRYRGGTVGDLWIGTTAFRRLITLPGNLASPCWAGERVYFISDHEGVGNVYSCSADGTDLRRHTDHTDYYARNLSGDGHRLVYHAGGDLYLVDGGESHRVEVTLPSSRTQRNRRFVPADDYLDSATLSPDGSGLAITTRGKAFSFAAWEGPVRQHGAPSGVRYRLLTWLNDGERMIAAASDDRDREILTILPADGATPPVPLDHLDTGRVTALEVSPKADTVAITNHRNELLLVDLAVHPAKATVIDSSRFGAVEDPAWSPDGRWLAYAVPDTAQTTAIRLCRAETGQTFPATRPVLHDSCPAFDPAGRYLYFVGRRVFNPVYDELQFDLGFPLGSRLYALALRAGTGSPFVPGPRPLSDDGSGDDDGDDGVEFVIDTDGLPDRIATFPVPECRYETVAAVKDKVIYLTYPVEGALGDDYAEFSDGTLHAYDLTKQEHETLVTDVSAFTLGRDGATLLYRSGSRLRVVKAGESPSDDESPGRESGWIDLSRVKVSVCPDAEWRQMFREAWRLQREHFWAEDMAGIDWEGVYRRYLPLVDRVTTRGEFSDLLWELLGELGTSHAYESGGAYRARPHYRQGKLGADIASDGEHHRIVRVVDGDRWDPEGTSPLNRLGVDARPGDAVLAVNGQPVDPATGPGEHLVNQADQEVQLTLARGEQRWTVTVKAIADEQPGRYRDWVRANRARCHERSGGRVGYLHIPDMGPDGYAEFHRGFLTEHDREALVVDVRFNGGGHVSSLLLEKLSRRRLGYNHPRWGAPEPYPEESPRGPMVAVTNEWAGSDGDIFSHTFKLLGLGPLIGKRTWGGVIGIWPRHQLADGTVTTQPEFSFAFDDVGWRVENYGTDPDIEVDITPQDYAAGIDTQLDRAIEIALERLAAHPPHTPNPADRPRLTIPPLPPRHPGGAPG</sequence>
<evidence type="ECO:0000256" key="1">
    <source>
        <dbReference type="ARBA" id="ARBA00004496"/>
    </source>
</evidence>
<dbReference type="Gene3D" id="3.30.750.44">
    <property type="match status" value="1"/>
</dbReference>
<evidence type="ECO:0000256" key="6">
    <source>
        <dbReference type="ARBA" id="ARBA00022825"/>
    </source>
</evidence>
<organism evidence="10 11">
    <name type="scientific">Planomonospora corallina</name>
    <dbReference type="NCBI Taxonomy" id="1806052"/>
    <lineage>
        <taxon>Bacteria</taxon>
        <taxon>Bacillati</taxon>
        <taxon>Actinomycetota</taxon>
        <taxon>Actinomycetes</taxon>
        <taxon>Streptosporangiales</taxon>
        <taxon>Streptosporangiaceae</taxon>
        <taxon>Planomonospora</taxon>
    </lineage>
</organism>
<dbReference type="PIRSF" id="PIRSF036421">
    <property type="entry name" value="Tricorn_protease"/>
    <property type="match status" value="1"/>
</dbReference>
<dbReference type="InterPro" id="IPR015943">
    <property type="entry name" value="WD40/YVTN_repeat-like_dom_sf"/>
</dbReference>
<evidence type="ECO:0000313" key="11">
    <source>
        <dbReference type="Proteomes" id="UP001595850"/>
    </source>
</evidence>
<dbReference type="Gene3D" id="2.120.10.60">
    <property type="entry name" value="Tricorn protease N-terminal domain"/>
    <property type="match status" value="1"/>
</dbReference>
<dbReference type="InterPro" id="IPR028204">
    <property type="entry name" value="Tricorn_C1"/>
</dbReference>
<dbReference type="Pfam" id="PF26550">
    <property type="entry name" value="Tricorn_2nd"/>
    <property type="match status" value="1"/>
</dbReference>
<dbReference type="InterPro" id="IPR005151">
    <property type="entry name" value="Tail-specific_protease"/>
</dbReference>
<dbReference type="InterPro" id="IPR036034">
    <property type="entry name" value="PDZ_sf"/>
</dbReference>
<keyword evidence="6 7" id="KW-0720">Serine protease</keyword>
<dbReference type="SUPFAM" id="SSF50156">
    <property type="entry name" value="PDZ domain-like"/>
    <property type="match status" value="1"/>
</dbReference>
<dbReference type="RefSeq" id="WP_377292300.1">
    <property type="nucleotide sequence ID" value="NZ_JBHSBM010000036.1"/>
</dbReference>
<dbReference type="SUPFAM" id="SSF52096">
    <property type="entry name" value="ClpP/crotonase"/>
    <property type="match status" value="1"/>
</dbReference>
<dbReference type="EMBL" id="JBHSBM010000036">
    <property type="protein sequence ID" value="MFC4061788.1"/>
    <property type="molecule type" value="Genomic_DNA"/>
</dbReference>
<dbReference type="PANTHER" id="PTHR43253:SF1">
    <property type="entry name" value="TRICORN PROTEASE HOMOLOG 2-RELATED"/>
    <property type="match status" value="1"/>
</dbReference>
<protein>
    <recommendedName>
        <fullName evidence="7">Tricorn protease homolog</fullName>
        <ecNumber evidence="7">3.4.21.-</ecNumber>
    </recommendedName>
</protein>
<feature type="region of interest" description="Disordered" evidence="8">
    <location>
        <begin position="1029"/>
        <end position="1058"/>
    </location>
</feature>
<evidence type="ECO:0000259" key="9">
    <source>
        <dbReference type="SMART" id="SM00245"/>
    </source>
</evidence>
<comment type="similarity">
    <text evidence="2 7">Belongs to the peptidase S41B family.</text>
</comment>
<dbReference type="Proteomes" id="UP001595850">
    <property type="component" value="Unassembled WGS sequence"/>
</dbReference>
<evidence type="ECO:0000313" key="10">
    <source>
        <dbReference type="EMBL" id="MFC4061788.1"/>
    </source>
</evidence>